<dbReference type="Proteomes" id="UP000235672">
    <property type="component" value="Unassembled WGS sequence"/>
</dbReference>
<feature type="region of interest" description="Disordered" evidence="1">
    <location>
        <begin position="647"/>
        <end position="674"/>
    </location>
</feature>
<reference evidence="2 3" key="1">
    <citation type="submission" date="2016-05" db="EMBL/GenBank/DDBJ databases">
        <title>A degradative enzymes factory behind the ericoid mycorrhizal symbiosis.</title>
        <authorList>
            <consortium name="DOE Joint Genome Institute"/>
            <person name="Martino E."/>
            <person name="Morin E."/>
            <person name="Grelet G."/>
            <person name="Kuo A."/>
            <person name="Kohler A."/>
            <person name="Daghino S."/>
            <person name="Barry K."/>
            <person name="Choi C."/>
            <person name="Cichocki N."/>
            <person name="Clum A."/>
            <person name="Copeland A."/>
            <person name="Hainaut M."/>
            <person name="Haridas S."/>
            <person name="Labutti K."/>
            <person name="Lindquist E."/>
            <person name="Lipzen A."/>
            <person name="Khouja H.-R."/>
            <person name="Murat C."/>
            <person name="Ohm R."/>
            <person name="Olson A."/>
            <person name="Spatafora J."/>
            <person name="Veneault-Fourrey C."/>
            <person name="Henrissat B."/>
            <person name="Grigoriev I."/>
            <person name="Martin F."/>
            <person name="Perotto S."/>
        </authorList>
    </citation>
    <scope>NUCLEOTIDE SEQUENCE [LARGE SCALE GENOMIC DNA]</scope>
    <source>
        <strain evidence="2 3">UAMH 7357</strain>
    </source>
</reference>
<organism evidence="2 3">
    <name type="scientific">Hyaloscypha hepaticicola</name>
    <dbReference type="NCBI Taxonomy" id="2082293"/>
    <lineage>
        <taxon>Eukaryota</taxon>
        <taxon>Fungi</taxon>
        <taxon>Dikarya</taxon>
        <taxon>Ascomycota</taxon>
        <taxon>Pezizomycotina</taxon>
        <taxon>Leotiomycetes</taxon>
        <taxon>Helotiales</taxon>
        <taxon>Hyaloscyphaceae</taxon>
        <taxon>Hyaloscypha</taxon>
    </lineage>
</organism>
<dbReference type="EMBL" id="KZ613508">
    <property type="protein sequence ID" value="PMD16087.1"/>
    <property type="molecule type" value="Genomic_DNA"/>
</dbReference>
<accession>A0A2J6PPX4</accession>
<dbReference type="OrthoDB" id="408631at2759"/>
<proteinExistence type="predicted"/>
<sequence length="773" mass="87341">MAFAPPSYQAAAYRRLWVIIAPYVQVYDLYAACLVCRQWHQVFAPLLWGAPASSFGNDSNAVYLSITKFKRLLARARLDVRRLAHTLHIPPAQPDFYDGPQAGWLRDILDRLPSLQALIVSNLAIFDHEALKTIHEGTEATFYPLRLLIASGCENTTATSLASALCHFPDLIYLDLSSSCGSRSPLVLRQIGALNELRILKLRNCGLRDDDIDHLTFTPRLRSLDVSKNFLTERGLSKIIDRLPPANLPYRRSEVPSPLSRRYSGVPLPTKVLADGLEDYVAKRLTSGLDGHLIIEEGLPSTFTHLWLASNYITIDELNKLLNYQSLQQLDCGSLNLSQKPTELLSPSSPVAATRRFSHPPPDIEVLSPSLFIHAFRNLRSLRIHHSVITSHPFSGQEVAVEQQCFELHSEDLRFELDSTEVFKPGTIFELDDTSVTQVVEEPEEMLDPSDPPPEHHAEFERPEDVRVIETPITPISPISPISINIMAGNKSERHSEPQARRTFSVSHLVPPPLNGTIHPRTPVRKATLPTIDSHPPGPETFRYNYRSGEERHWHEALANCHKPSTLKDLIDETTQRLHHVPSTTRRRHVPDSLALFIQECAEQEELARLEELARHQDIDQYPQWHLYNPSSPLLLHRIVLEMTSHAEPLAPPRSPRHKRESFTKSSTEDPDSELFMQESQSDFSFFGEDDGGLLVSEGRIDRAIQIDGGLIWESGREAHALDVVGELSAWRREKKRAFECRRRIQRGVVESALLGHWRGEIKVVKEVLLGAS</sequence>
<protein>
    <submittedName>
        <fullName evidence="2">RNI-like protein</fullName>
    </submittedName>
</protein>
<evidence type="ECO:0000313" key="2">
    <source>
        <dbReference type="EMBL" id="PMD16087.1"/>
    </source>
</evidence>
<evidence type="ECO:0000313" key="3">
    <source>
        <dbReference type="Proteomes" id="UP000235672"/>
    </source>
</evidence>
<evidence type="ECO:0000256" key="1">
    <source>
        <dbReference type="SAM" id="MobiDB-lite"/>
    </source>
</evidence>
<dbReference type="SUPFAM" id="SSF52047">
    <property type="entry name" value="RNI-like"/>
    <property type="match status" value="1"/>
</dbReference>
<gene>
    <name evidence="2" type="ORF">NA56DRAFT_753427</name>
</gene>
<dbReference type="STRING" id="1745343.A0A2J6PPX4"/>
<dbReference type="Gene3D" id="3.80.10.10">
    <property type="entry name" value="Ribonuclease Inhibitor"/>
    <property type="match status" value="1"/>
</dbReference>
<dbReference type="AlphaFoldDB" id="A0A2J6PPX4"/>
<dbReference type="InterPro" id="IPR032675">
    <property type="entry name" value="LRR_dom_sf"/>
</dbReference>
<name>A0A2J6PPX4_9HELO</name>
<keyword evidence="3" id="KW-1185">Reference proteome</keyword>